<dbReference type="InterPro" id="IPR006484">
    <property type="entry name" value="PYST_B"/>
</dbReference>
<keyword evidence="1" id="KW-1133">Transmembrane helix</keyword>
<protein>
    <submittedName>
        <fullName evidence="2">Fam-b protein</fullName>
    </submittedName>
</protein>
<evidence type="ECO:0000256" key="1">
    <source>
        <dbReference type="SAM" id="Phobius"/>
    </source>
</evidence>
<evidence type="ECO:0000313" key="2">
    <source>
        <dbReference type="EMBL" id="SCM21677.1"/>
    </source>
</evidence>
<dbReference type="NCBIfam" id="TIGR01597">
    <property type="entry name" value="PYST-B"/>
    <property type="match status" value="1"/>
</dbReference>
<organism evidence="2 3">
    <name type="scientific">Plasmodium chabaudi chabaudi</name>
    <dbReference type="NCBI Taxonomy" id="31271"/>
    <lineage>
        <taxon>Eukaryota</taxon>
        <taxon>Sar</taxon>
        <taxon>Alveolata</taxon>
        <taxon>Apicomplexa</taxon>
        <taxon>Aconoidasida</taxon>
        <taxon>Haemosporida</taxon>
        <taxon>Plasmodiidae</taxon>
        <taxon>Plasmodium</taxon>
        <taxon>Plasmodium (Vinckeia)</taxon>
    </lineage>
</organism>
<sequence>MRVRILKSVFFSIIICSYEYVKNELYFINERNIYLERNIINLINNRILADADNQFDLYDFYQSTSNIASQFSDCDDDDEEMIRLRNDIASRIKSHKKNNTLHNLNNVDETTRNLIYKLQKELEETKRELDNIKNDKLSTQPMQYKRVIKRDENISVSGHEDFKQLENEGTTLETEYYNFEDEYNKITSSERYDRIKMNENYKKSCRDFFKKTFVAFATYAAILPTGSWTLTIVFAPYLFSVLKSFYKNMKLFNKAQKLRK</sequence>
<dbReference type="AlphaFoldDB" id="A0A1C6YE99"/>
<accession>A0A1C6YE99</accession>
<dbReference type="Proteomes" id="UP000507163">
    <property type="component" value="Chromosome 9"/>
</dbReference>
<evidence type="ECO:0000313" key="3">
    <source>
        <dbReference type="Proteomes" id="UP000507163"/>
    </source>
</evidence>
<keyword evidence="1" id="KW-0812">Transmembrane</keyword>
<name>A0A1C6YE99_PLACU</name>
<gene>
    <name evidence="2" type="ORF">PCHAJ_000180300</name>
</gene>
<dbReference type="Pfam" id="PF09592">
    <property type="entry name" value="DUF2031"/>
    <property type="match status" value="1"/>
</dbReference>
<keyword evidence="1" id="KW-0472">Membrane</keyword>
<feature type="transmembrane region" description="Helical" evidence="1">
    <location>
        <begin position="213"/>
        <end position="239"/>
    </location>
</feature>
<dbReference type="EMBL" id="LT608175">
    <property type="protein sequence ID" value="SCM21677.1"/>
    <property type="molecule type" value="Genomic_DNA"/>
</dbReference>
<reference evidence="2 3" key="1">
    <citation type="submission" date="2016-08" db="EMBL/GenBank/DDBJ databases">
        <authorList>
            <consortium name="Pathogen Informatics"/>
        </authorList>
    </citation>
    <scope>NUCLEOTIDE SEQUENCE [LARGE SCALE GENOMIC DNA]</scope>
    <source>
        <strain evidence="2 3">AJ</strain>
    </source>
</reference>
<proteinExistence type="predicted"/>